<dbReference type="Gene3D" id="3.60.15.30">
    <property type="entry name" value="Metallo-beta-lactamase domain"/>
    <property type="match status" value="1"/>
</dbReference>
<dbReference type="InterPro" id="IPR052195">
    <property type="entry name" value="Bact_Alkyl/Aryl-Sulfatase"/>
</dbReference>
<name>A0A1P8K7R0_9BURK</name>
<dbReference type="Proteomes" id="UP000186110">
    <property type="component" value="Chromosome"/>
</dbReference>
<gene>
    <name evidence="11" type="ORF">RS694_05450</name>
</gene>
<keyword evidence="9" id="KW-0732">Signal</keyword>
<evidence type="ECO:0000256" key="4">
    <source>
        <dbReference type="ARBA" id="ARBA00022833"/>
    </source>
</evidence>
<evidence type="ECO:0000313" key="11">
    <source>
        <dbReference type="EMBL" id="APW42034.1"/>
    </source>
</evidence>
<dbReference type="GO" id="GO:0018741">
    <property type="term" value="F:linear primary-alkylsulfatase activity"/>
    <property type="evidence" value="ECO:0007669"/>
    <property type="project" value="UniProtKB-EC"/>
</dbReference>
<evidence type="ECO:0000256" key="5">
    <source>
        <dbReference type="ARBA" id="ARBA00033751"/>
    </source>
</evidence>
<dbReference type="InterPro" id="IPR001279">
    <property type="entry name" value="Metallo-B-lactamas"/>
</dbReference>
<dbReference type="GO" id="GO:0046983">
    <property type="term" value="F:protein dimerization activity"/>
    <property type="evidence" value="ECO:0007669"/>
    <property type="project" value="InterPro"/>
</dbReference>
<sequence>MKINTLNATLLAALVILAGCSKNTGIGGAAGDASETTLKANALFAQELKLDDQQDFENAKRGFIAKPSGKITTADGTVLKDFDAYNFLDGKAADTVNPSLWRHAQLNANFGLFKVSEGVYQLRGFDIANMTLIEGKKGWIVVDPLTARETSSAALAFANQHLGKKPVSAVIITHAHADHFGGVLGVVTPKEVAERNIPVVAPEGFMEEATSENILVGTAMARRSLYQFGRDLPRNAKGNVDTGLGKDVAYGTIGIIAPTVLVTQPEQKMDIDGVGFVFYNAPGAECPAEMTFSIPAKRLYDGAENLSQQMHNLLPVRGAKVRDALRWSNYMDHALEQVREADVYIASHNWPEWGNANIKKLITMHRDVYKYTHDQTVRLINAGYTIKEIPDLVKLPKSLSEYFGARGYYGDLRHNVKAVYQFYLGAYDGNPANLNPLPPQESAKRYLELIGGADKAVAAAQTAYDKGDYRWAAELLNHAVFGDPSSKTAKELLAKTYDQMGYVAEAATWRNSYLTAALELRNGPPAKGASKAMLMEMLLQTPIERFLEAMAAGLNGPDAEGKNLKVNLVLTDLKESYVLWIENSVLHFKKAAPADDANATLTLTRDIFVKMIAGTAGVKDTLLSDDLKIGGSKIDLVRFFGLIDKAPGTFAIVTK</sequence>
<keyword evidence="2" id="KW-0479">Metal-binding</keyword>
<keyword evidence="12" id="KW-1185">Reference proteome</keyword>
<dbReference type="InterPro" id="IPR036527">
    <property type="entry name" value="SCP2_sterol-bd_dom_sf"/>
</dbReference>
<dbReference type="InterPro" id="IPR038536">
    <property type="entry name" value="Alkyl/aryl-sulf_dimr_sf"/>
</dbReference>
<dbReference type="EC" id="3.1.6.21" evidence="6"/>
<dbReference type="GO" id="GO:0018909">
    <property type="term" value="P:dodecyl sulfate metabolic process"/>
    <property type="evidence" value="ECO:0007669"/>
    <property type="project" value="InterPro"/>
</dbReference>
<dbReference type="SMART" id="SM00849">
    <property type="entry name" value="Lactamase_B"/>
    <property type="match status" value="1"/>
</dbReference>
<dbReference type="SUPFAM" id="SSF56281">
    <property type="entry name" value="Metallo-hydrolase/oxidoreductase"/>
    <property type="match status" value="1"/>
</dbReference>
<dbReference type="Gene3D" id="3.30.1050.10">
    <property type="entry name" value="SCP2 sterol-binding domain"/>
    <property type="match status" value="1"/>
</dbReference>
<dbReference type="eggNOG" id="COG2015">
    <property type="taxonomic scope" value="Bacteria"/>
</dbReference>
<dbReference type="InterPro" id="IPR029229">
    <property type="entry name" value="Alkyl_sulf_C"/>
</dbReference>
<organism evidence="11 12">
    <name type="scientific">Rhodoferax saidenbachensis</name>
    <dbReference type="NCBI Taxonomy" id="1484693"/>
    <lineage>
        <taxon>Bacteria</taxon>
        <taxon>Pseudomonadati</taxon>
        <taxon>Pseudomonadota</taxon>
        <taxon>Betaproteobacteria</taxon>
        <taxon>Burkholderiales</taxon>
        <taxon>Comamonadaceae</taxon>
        <taxon>Rhodoferax</taxon>
    </lineage>
</organism>
<dbReference type="AlphaFoldDB" id="A0A1P8K7R0"/>
<dbReference type="InterPro" id="IPR036866">
    <property type="entry name" value="RibonucZ/Hydroxyglut_hydro"/>
</dbReference>
<evidence type="ECO:0000256" key="2">
    <source>
        <dbReference type="ARBA" id="ARBA00022723"/>
    </source>
</evidence>
<comment type="similarity">
    <text evidence="5">Belongs to the metallo-beta-lactamase superfamily. Type III sulfatase family.</text>
</comment>
<accession>A0A1P8K7R0</accession>
<dbReference type="PANTHER" id="PTHR43223">
    <property type="entry name" value="ALKYL/ARYL-SULFATASE"/>
    <property type="match status" value="1"/>
</dbReference>
<dbReference type="Gene3D" id="1.25.40.880">
    <property type="entry name" value="Alkyl sulfatase, dimerisation domain"/>
    <property type="match status" value="1"/>
</dbReference>
<dbReference type="FunFam" id="1.25.40.880:FF:000001">
    <property type="entry name" value="SDS hydrolase SdsA1"/>
    <property type="match status" value="1"/>
</dbReference>
<dbReference type="Pfam" id="PF14863">
    <property type="entry name" value="Alkyl_sulf_dimr"/>
    <property type="match status" value="1"/>
</dbReference>
<dbReference type="STRING" id="1484693.RS694_05450"/>
<dbReference type="Pfam" id="PF00753">
    <property type="entry name" value="Lactamase_B"/>
    <property type="match status" value="1"/>
</dbReference>
<dbReference type="KEGG" id="rsb:RS694_05450"/>
<dbReference type="Pfam" id="PF14864">
    <property type="entry name" value="Alkyl_sulf_C"/>
    <property type="match status" value="1"/>
</dbReference>
<evidence type="ECO:0000256" key="7">
    <source>
        <dbReference type="ARBA" id="ARBA00068034"/>
    </source>
</evidence>
<dbReference type="InterPro" id="IPR044097">
    <property type="entry name" value="Bds1/SdsA1_MBL-fold"/>
</dbReference>
<keyword evidence="3" id="KW-0378">Hydrolase</keyword>
<dbReference type="CDD" id="cd07710">
    <property type="entry name" value="arylsulfatase_Sdsa1-like_MBL-fold"/>
    <property type="match status" value="1"/>
</dbReference>
<evidence type="ECO:0000256" key="1">
    <source>
        <dbReference type="ARBA" id="ARBA00001947"/>
    </source>
</evidence>
<evidence type="ECO:0000256" key="6">
    <source>
        <dbReference type="ARBA" id="ARBA00066568"/>
    </source>
</evidence>
<feature type="domain" description="Metallo-beta-lactamase" evidence="10">
    <location>
        <begin position="127"/>
        <end position="348"/>
    </location>
</feature>
<reference evidence="11 12" key="1">
    <citation type="submission" date="2017-01" db="EMBL/GenBank/DDBJ databases">
        <authorList>
            <person name="Mah S.A."/>
            <person name="Swanson W.J."/>
            <person name="Moy G.W."/>
            <person name="Vacquier V.D."/>
        </authorList>
    </citation>
    <scope>NUCLEOTIDE SEQUENCE [LARGE SCALE GENOMIC DNA]</scope>
    <source>
        <strain evidence="11 12">DSM 22694</strain>
    </source>
</reference>
<evidence type="ECO:0000256" key="3">
    <source>
        <dbReference type="ARBA" id="ARBA00022801"/>
    </source>
</evidence>
<comment type="cofactor">
    <cofactor evidence="1">
        <name>Zn(2+)</name>
        <dbReference type="ChEBI" id="CHEBI:29105"/>
    </cofactor>
</comment>
<protein>
    <recommendedName>
        <fullName evidence="7">Linear primary-alkylsulfatase</fullName>
        <ecNumber evidence="6">3.1.6.21</ecNumber>
    </recommendedName>
    <alternativeName>
        <fullName evidence="8">Type III linear primary-alkylsulfatase</fullName>
    </alternativeName>
</protein>
<proteinExistence type="inferred from homology"/>
<dbReference type="EMBL" id="CP019239">
    <property type="protein sequence ID" value="APW42034.1"/>
    <property type="molecule type" value="Genomic_DNA"/>
</dbReference>
<dbReference type="GO" id="GO:0046872">
    <property type="term" value="F:metal ion binding"/>
    <property type="evidence" value="ECO:0007669"/>
    <property type="project" value="UniProtKB-KW"/>
</dbReference>
<dbReference type="SUPFAM" id="SSF55718">
    <property type="entry name" value="SCP-like"/>
    <property type="match status" value="1"/>
</dbReference>
<dbReference type="RefSeq" id="WP_029706111.1">
    <property type="nucleotide sequence ID" value="NZ_CP019239.1"/>
</dbReference>
<evidence type="ECO:0000259" key="10">
    <source>
        <dbReference type="SMART" id="SM00849"/>
    </source>
</evidence>
<keyword evidence="4" id="KW-0862">Zinc</keyword>
<dbReference type="PANTHER" id="PTHR43223:SF1">
    <property type="entry name" value="ALKYL_ARYL-SULFATASE BDS1"/>
    <property type="match status" value="1"/>
</dbReference>
<feature type="signal peptide" evidence="9">
    <location>
        <begin position="1"/>
        <end position="18"/>
    </location>
</feature>
<feature type="chain" id="PRO_5010329811" description="Linear primary-alkylsulfatase" evidence="9">
    <location>
        <begin position="19"/>
        <end position="655"/>
    </location>
</feature>
<evidence type="ECO:0000313" key="12">
    <source>
        <dbReference type="Proteomes" id="UP000186110"/>
    </source>
</evidence>
<dbReference type="PROSITE" id="PS51257">
    <property type="entry name" value="PROKAR_LIPOPROTEIN"/>
    <property type="match status" value="1"/>
</dbReference>
<evidence type="ECO:0000256" key="8">
    <source>
        <dbReference type="ARBA" id="ARBA00075789"/>
    </source>
</evidence>
<dbReference type="FunFam" id="3.60.15.30:FF:000001">
    <property type="entry name" value="Alkyl/aryl-sulfatase BDS1"/>
    <property type="match status" value="1"/>
</dbReference>
<dbReference type="InterPro" id="IPR029228">
    <property type="entry name" value="Alkyl_sulf_dimr"/>
</dbReference>
<evidence type="ECO:0000256" key="9">
    <source>
        <dbReference type="SAM" id="SignalP"/>
    </source>
</evidence>